<reference evidence="2" key="1">
    <citation type="submission" date="2020-05" db="EMBL/GenBank/DDBJ databases">
        <authorList>
            <person name="Chiriac C."/>
            <person name="Salcher M."/>
            <person name="Ghai R."/>
            <person name="Kavagutti S V."/>
        </authorList>
    </citation>
    <scope>NUCLEOTIDE SEQUENCE</scope>
</reference>
<sequence length="245" mass="26537">MPKKVSALVTETRGDLSIHALTVTGILAGMAALVAVLDKAPTSAVVWLIVALIIDGIDGPIARKWLSDSEVPRFDGYILDLVIDYVTCVIVPAAFMWQFGVVSHGNLGKIAIASVIGSSALWFSQNEIESSEHYFRGFPASWNMVIPTLWLLDAGPSVNISITLLLSVLTLSNIEFAHTIKVERLRKVNVISMTVWVIALLVMSFQSSEVNLAEKCILLIGPLAVACITADRALQSHRTLQVSTL</sequence>
<feature type="transmembrane region" description="Helical" evidence="1">
    <location>
        <begin position="16"/>
        <end position="37"/>
    </location>
</feature>
<keyword evidence="1" id="KW-1133">Transmembrane helix</keyword>
<keyword evidence="1" id="KW-0812">Transmembrane</keyword>
<name>A0A6J7PY16_9ZZZZ</name>
<evidence type="ECO:0000256" key="1">
    <source>
        <dbReference type="SAM" id="Phobius"/>
    </source>
</evidence>
<dbReference type="GO" id="GO:0008654">
    <property type="term" value="P:phospholipid biosynthetic process"/>
    <property type="evidence" value="ECO:0007669"/>
    <property type="project" value="InterPro"/>
</dbReference>
<dbReference type="EMBL" id="CAFBQU010000002">
    <property type="protein sequence ID" value="CAB5058709.1"/>
    <property type="molecule type" value="Genomic_DNA"/>
</dbReference>
<keyword evidence="1" id="KW-0472">Membrane</keyword>
<feature type="transmembrane region" description="Helical" evidence="1">
    <location>
        <begin position="74"/>
        <end position="95"/>
    </location>
</feature>
<proteinExistence type="predicted"/>
<evidence type="ECO:0000313" key="3">
    <source>
        <dbReference type="EMBL" id="CAB5058709.1"/>
    </source>
</evidence>
<dbReference type="EMBL" id="CAFBPN010000004">
    <property type="protein sequence ID" value="CAB5009525.1"/>
    <property type="molecule type" value="Genomic_DNA"/>
</dbReference>
<accession>A0A6J7PY16</accession>
<dbReference type="GO" id="GO:0016020">
    <property type="term" value="C:membrane"/>
    <property type="evidence" value="ECO:0007669"/>
    <property type="project" value="InterPro"/>
</dbReference>
<dbReference type="InterPro" id="IPR043130">
    <property type="entry name" value="CDP-OH_PTrfase_TM_dom"/>
</dbReference>
<dbReference type="InterPro" id="IPR000462">
    <property type="entry name" value="CDP-OH_P_trans"/>
</dbReference>
<organism evidence="2">
    <name type="scientific">freshwater metagenome</name>
    <dbReference type="NCBI Taxonomy" id="449393"/>
    <lineage>
        <taxon>unclassified sequences</taxon>
        <taxon>metagenomes</taxon>
        <taxon>ecological metagenomes</taxon>
    </lineage>
</organism>
<protein>
    <submittedName>
        <fullName evidence="2">Unannotated protein</fullName>
    </submittedName>
</protein>
<dbReference type="Gene3D" id="1.20.120.1760">
    <property type="match status" value="1"/>
</dbReference>
<feature type="transmembrane region" description="Helical" evidence="1">
    <location>
        <begin position="188"/>
        <end position="206"/>
    </location>
</feature>
<feature type="transmembrane region" description="Helical" evidence="1">
    <location>
        <begin position="44"/>
        <end position="62"/>
    </location>
</feature>
<dbReference type="Pfam" id="PF01066">
    <property type="entry name" value="CDP-OH_P_transf"/>
    <property type="match status" value="1"/>
</dbReference>
<dbReference type="AlphaFoldDB" id="A0A6J7PY16"/>
<gene>
    <name evidence="2" type="ORF">UFOPK4098_00201</name>
    <name evidence="3" type="ORF">UFOPK4347_00133</name>
</gene>
<evidence type="ECO:0000313" key="2">
    <source>
        <dbReference type="EMBL" id="CAB5009525.1"/>
    </source>
</evidence>
<dbReference type="GO" id="GO:0016780">
    <property type="term" value="F:phosphotransferase activity, for other substituted phosphate groups"/>
    <property type="evidence" value="ECO:0007669"/>
    <property type="project" value="InterPro"/>
</dbReference>